<dbReference type="Pfam" id="PF00805">
    <property type="entry name" value="Pentapeptide"/>
    <property type="match status" value="1"/>
</dbReference>
<dbReference type="AlphaFoldDB" id="A0AAP5H1U5"/>
<evidence type="ECO:0000256" key="1">
    <source>
        <dbReference type="SAM" id="MobiDB-lite"/>
    </source>
</evidence>
<feature type="region of interest" description="Disordered" evidence="1">
    <location>
        <begin position="276"/>
        <end position="296"/>
    </location>
</feature>
<dbReference type="InterPro" id="IPR051082">
    <property type="entry name" value="Pentapeptide-BTB/POZ_domain"/>
</dbReference>
<organism evidence="2 3">
    <name type="scientific">Paenibacillus amylolyticus</name>
    <dbReference type="NCBI Taxonomy" id="1451"/>
    <lineage>
        <taxon>Bacteria</taxon>
        <taxon>Bacillati</taxon>
        <taxon>Bacillota</taxon>
        <taxon>Bacilli</taxon>
        <taxon>Bacillales</taxon>
        <taxon>Paenibacillaceae</taxon>
        <taxon>Paenibacillus</taxon>
    </lineage>
</organism>
<accession>A0AAP5H1U5</accession>
<dbReference type="RefSeq" id="WP_310138496.1">
    <property type="nucleotide sequence ID" value="NZ_JAVDTR010000004.1"/>
</dbReference>
<protein>
    <submittedName>
        <fullName evidence="2">Uncharacterized protein YjbI with pentapeptide repeats</fullName>
    </submittedName>
</protein>
<evidence type="ECO:0000313" key="3">
    <source>
        <dbReference type="Proteomes" id="UP001254832"/>
    </source>
</evidence>
<dbReference type="EMBL" id="JAVDTR010000004">
    <property type="protein sequence ID" value="MDR6723401.1"/>
    <property type="molecule type" value="Genomic_DNA"/>
</dbReference>
<dbReference type="PANTHER" id="PTHR14136:SF17">
    <property type="entry name" value="BTB_POZ DOMAIN-CONTAINING PROTEIN KCTD9"/>
    <property type="match status" value="1"/>
</dbReference>
<name>A0AAP5H1U5_PAEAM</name>
<dbReference type="Proteomes" id="UP001254832">
    <property type="component" value="Unassembled WGS sequence"/>
</dbReference>
<gene>
    <name evidence="2" type="ORF">J2W91_001853</name>
</gene>
<comment type="caution">
    <text evidence="2">The sequence shown here is derived from an EMBL/GenBank/DDBJ whole genome shotgun (WGS) entry which is preliminary data.</text>
</comment>
<dbReference type="Gene3D" id="2.160.20.80">
    <property type="entry name" value="E3 ubiquitin-protein ligase SopA"/>
    <property type="match status" value="1"/>
</dbReference>
<dbReference type="InterPro" id="IPR001646">
    <property type="entry name" value="5peptide_repeat"/>
</dbReference>
<sequence length="296" mass="32645">MSNHPFVSTEAPLHLSADCEQCFGLCCVALPYGKSSDFAFDKSSGTPCPNLRNDNRCGIHTQLRQKGFKGCTVYDCFGAGQKLSQLTYAGKDWRDHPELASEMFDCLPVMRQLQEMMSYVNEMLAYPETKSIHSRLREKYKETEQLTLLEPATILRLDIPTHRASISELLLQGSEMIRTQAISSMKQTDIASGHGKSKSKSKMNKRAGGMDYLGANLKGADLRGNSFRGALMIAADLRNADLRAADFIGADLRDADLGGADLRGSLFLTQSQLNSAKGNSTTKLPTHVKMPDHWTT</sequence>
<proteinExistence type="predicted"/>
<dbReference type="PANTHER" id="PTHR14136">
    <property type="entry name" value="BTB_POZ DOMAIN-CONTAINING PROTEIN KCTD9"/>
    <property type="match status" value="1"/>
</dbReference>
<reference evidence="2" key="1">
    <citation type="submission" date="2023-07" db="EMBL/GenBank/DDBJ databases">
        <title>Sorghum-associated microbial communities from plants grown in Nebraska, USA.</title>
        <authorList>
            <person name="Schachtman D."/>
        </authorList>
    </citation>
    <scope>NUCLEOTIDE SEQUENCE</scope>
    <source>
        <strain evidence="2">BE80</strain>
    </source>
</reference>
<evidence type="ECO:0000313" key="2">
    <source>
        <dbReference type="EMBL" id="MDR6723401.1"/>
    </source>
</evidence>
<dbReference type="SUPFAM" id="SSF141571">
    <property type="entry name" value="Pentapeptide repeat-like"/>
    <property type="match status" value="1"/>
</dbReference>